<protein>
    <submittedName>
        <fullName evidence="1">Uncharacterized protein</fullName>
    </submittedName>
</protein>
<dbReference type="OrthoDB" id="6334036at2"/>
<dbReference type="GeneID" id="58228119"/>
<dbReference type="PATRIC" id="fig|151081.8.peg.2963"/>
<gene>
    <name evidence="1" type="ORF">TW72_06425</name>
</gene>
<keyword evidence="2" id="KW-1185">Reference proteome</keyword>
<sequence>MAKGNHQGRVLRDHKKIGQKLIPPFMQLPNLKETSFRDNTLPCLIWVSALFLRATDREAVHNIIEFLIKCREILDDDKSPPLVFLNNFDKLNDKQKLKILNNLNDDTRLNFLRENLVHQYHLFDKYPLSFIFQDYTYGVDKEEAIDLLKEDVSALLDRYTLHSTKVQTTAFISMTATGKLFLSSKIDLPDFNSIFTAPDSDESKRVASFVRANINAGAGFQDTEGGENEWSKSFWSQSFGLEACS</sequence>
<accession>A0A0F4PXX6</accession>
<evidence type="ECO:0000313" key="1">
    <source>
        <dbReference type="EMBL" id="KJZ00331.1"/>
    </source>
</evidence>
<dbReference type="RefSeq" id="WP_045980088.1">
    <property type="nucleotide sequence ID" value="NZ_JXXY01000015.1"/>
</dbReference>
<comment type="caution">
    <text evidence="1">The sequence shown here is derived from an EMBL/GenBank/DDBJ whole genome shotgun (WGS) entry which is preliminary data.</text>
</comment>
<dbReference type="EMBL" id="JXXZ01000006">
    <property type="protein sequence ID" value="KJZ00331.1"/>
    <property type="molecule type" value="Genomic_DNA"/>
</dbReference>
<dbReference type="Proteomes" id="UP000033664">
    <property type="component" value="Unassembled WGS sequence"/>
</dbReference>
<reference evidence="1 2" key="1">
    <citation type="journal article" date="2015" name="BMC Genomics">
        <title>Genome mining reveals unlocked bioactive potential of marine Gram-negative bacteria.</title>
        <authorList>
            <person name="Machado H."/>
            <person name="Sonnenschein E.C."/>
            <person name="Melchiorsen J."/>
            <person name="Gram L."/>
        </authorList>
    </citation>
    <scope>NUCLEOTIDE SEQUENCE [LARGE SCALE GENOMIC DNA]</scope>
    <source>
        <strain evidence="1 2">S3137</strain>
    </source>
</reference>
<name>A0A0F4PXX6_9GAMM</name>
<evidence type="ECO:0000313" key="2">
    <source>
        <dbReference type="Proteomes" id="UP000033664"/>
    </source>
</evidence>
<dbReference type="AlphaFoldDB" id="A0A0F4PXX6"/>
<organism evidence="1 2">
    <name type="scientific">Pseudoalteromonas ruthenica</name>
    <dbReference type="NCBI Taxonomy" id="151081"/>
    <lineage>
        <taxon>Bacteria</taxon>
        <taxon>Pseudomonadati</taxon>
        <taxon>Pseudomonadota</taxon>
        <taxon>Gammaproteobacteria</taxon>
        <taxon>Alteromonadales</taxon>
        <taxon>Pseudoalteromonadaceae</taxon>
        <taxon>Pseudoalteromonas</taxon>
    </lineage>
</organism>
<proteinExistence type="predicted"/>